<dbReference type="PANTHER" id="PTHR43190:SF3">
    <property type="entry name" value="N-ACETYL-D-GLUCOSAMINE KINASE"/>
    <property type="match status" value="1"/>
</dbReference>
<dbReference type="InterPro" id="IPR002731">
    <property type="entry name" value="ATPase_BadF"/>
</dbReference>
<gene>
    <name evidence="2" type="ORF">FTUN_1155</name>
</gene>
<sequence length="318" mass="32627">MAESHSFVIGIDGGASHTAAVLADARRRTAGARRGRTVEHPGGRRGVPLRELDAAVAEAFRAANLPRTPVGAAALGLAGVDLNEGLDIIRGWSDRVQLAERLSVANDATLLFAAGTPDGWGLAIIAGTGSIAFALDAHGRDARAGGWGYLLGDEGSAFRVGLLGLRAACRAADAIGEPTALLPVLLGELGSTDARDLIPAVYRGKWDKAAIAGLAPLVLNAAAAGDRAATAIFEQEARELARTAAGAVAAGDLPRDGVPLALTGGMVIENAMFRDRFLRELRACGVTPDPVGLVDDPVVGAVVLARKLLIERPAPAGW</sequence>
<dbReference type="InterPro" id="IPR052519">
    <property type="entry name" value="Euk-type_GlcNAc_Kinase"/>
</dbReference>
<dbReference type="SUPFAM" id="SSF53067">
    <property type="entry name" value="Actin-like ATPase domain"/>
    <property type="match status" value="2"/>
</dbReference>
<evidence type="ECO:0000313" key="2">
    <source>
        <dbReference type="EMBL" id="QJW93647.1"/>
    </source>
</evidence>
<dbReference type="EC" id="2.7.1.59" evidence="2"/>
<dbReference type="RefSeq" id="WP_171469805.1">
    <property type="nucleotide sequence ID" value="NZ_CP053452.2"/>
</dbReference>
<dbReference type="Pfam" id="PF01869">
    <property type="entry name" value="BcrAD_BadFG"/>
    <property type="match status" value="1"/>
</dbReference>
<keyword evidence="3" id="KW-1185">Reference proteome</keyword>
<reference evidence="3" key="1">
    <citation type="submission" date="2020-05" db="EMBL/GenBank/DDBJ databases">
        <title>Frigoriglobus tundricola gen. nov., sp. nov., a psychrotolerant cellulolytic planctomycete of the family Gemmataceae with two divergent copies of 16S rRNA gene.</title>
        <authorList>
            <person name="Kulichevskaya I.S."/>
            <person name="Ivanova A.A."/>
            <person name="Naumoff D.G."/>
            <person name="Beletsky A.V."/>
            <person name="Rijpstra W.I.C."/>
            <person name="Sinninghe Damste J.S."/>
            <person name="Mardanov A.V."/>
            <person name="Ravin N.V."/>
            <person name="Dedysh S.N."/>
        </authorList>
    </citation>
    <scope>NUCLEOTIDE SEQUENCE [LARGE SCALE GENOMIC DNA]</scope>
    <source>
        <strain evidence="3">PL17</strain>
    </source>
</reference>
<proteinExistence type="predicted"/>
<evidence type="ECO:0000259" key="1">
    <source>
        <dbReference type="Pfam" id="PF01869"/>
    </source>
</evidence>
<dbReference type="InterPro" id="IPR043129">
    <property type="entry name" value="ATPase_NBD"/>
</dbReference>
<evidence type="ECO:0000313" key="3">
    <source>
        <dbReference type="Proteomes" id="UP000503447"/>
    </source>
</evidence>
<accession>A0A6M5YHW7</accession>
<protein>
    <submittedName>
        <fullName evidence="2">N-acetylglucosamine kinase of eukaryotic type</fullName>
        <ecNumber evidence="2">2.7.1.59</ecNumber>
    </submittedName>
</protein>
<dbReference type="Proteomes" id="UP000503447">
    <property type="component" value="Chromosome"/>
</dbReference>
<name>A0A6M5YHW7_9BACT</name>
<organism evidence="2 3">
    <name type="scientific">Frigoriglobus tundricola</name>
    <dbReference type="NCBI Taxonomy" id="2774151"/>
    <lineage>
        <taxon>Bacteria</taxon>
        <taxon>Pseudomonadati</taxon>
        <taxon>Planctomycetota</taxon>
        <taxon>Planctomycetia</taxon>
        <taxon>Gemmatales</taxon>
        <taxon>Gemmataceae</taxon>
        <taxon>Frigoriglobus</taxon>
    </lineage>
</organism>
<dbReference type="AlphaFoldDB" id="A0A6M5YHW7"/>
<dbReference type="KEGG" id="ftj:FTUN_1155"/>
<keyword evidence="2" id="KW-0808">Transferase</keyword>
<dbReference type="EMBL" id="CP053452">
    <property type="protein sequence ID" value="QJW93647.1"/>
    <property type="molecule type" value="Genomic_DNA"/>
</dbReference>
<dbReference type="Gene3D" id="3.30.420.40">
    <property type="match status" value="2"/>
</dbReference>
<dbReference type="CDD" id="cd24007">
    <property type="entry name" value="ASKHA_NBD_eukNAGK-like"/>
    <property type="match status" value="1"/>
</dbReference>
<keyword evidence="2" id="KW-0418">Kinase</keyword>
<dbReference type="PANTHER" id="PTHR43190">
    <property type="entry name" value="N-ACETYL-D-GLUCOSAMINE KINASE"/>
    <property type="match status" value="1"/>
</dbReference>
<feature type="domain" description="ATPase BadF/BadG/BcrA/BcrD type" evidence="1">
    <location>
        <begin position="9"/>
        <end position="305"/>
    </location>
</feature>
<dbReference type="GO" id="GO:0045127">
    <property type="term" value="F:N-acetylglucosamine kinase activity"/>
    <property type="evidence" value="ECO:0007669"/>
    <property type="project" value="UniProtKB-EC"/>
</dbReference>